<dbReference type="InterPro" id="IPR015421">
    <property type="entry name" value="PyrdxlP-dep_Trfase_major"/>
</dbReference>
<keyword evidence="11" id="KW-0456">Lyase</keyword>
<keyword evidence="3" id="KW-0808">Transferase</keyword>
<evidence type="ECO:0000256" key="9">
    <source>
        <dbReference type="PIRSR" id="PIRSR001434-2"/>
    </source>
</evidence>
<dbReference type="GO" id="GO:0018826">
    <property type="term" value="F:methionine gamma-lyase activity"/>
    <property type="evidence" value="ECO:0007669"/>
    <property type="project" value="UniProtKB-EC"/>
</dbReference>
<dbReference type="AlphaFoldDB" id="A0A1M7G4L7"/>
<dbReference type="GO" id="GO:0004124">
    <property type="term" value="F:cysteine synthase activity"/>
    <property type="evidence" value="ECO:0007669"/>
    <property type="project" value="TreeGrafter"/>
</dbReference>
<comment type="cofactor">
    <cofactor evidence="1 10">
        <name>pyridoxal 5'-phosphate</name>
        <dbReference type="ChEBI" id="CHEBI:597326"/>
    </cofactor>
</comment>
<name>A0A1M7G4L7_9FIRM</name>
<dbReference type="PANTHER" id="PTHR43797:SF2">
    <property type="entry name" value="HOMOCYSTEINE_CYSTEINE SYNTHASE"/>
    <property type="match status" value="1"/>
</dbReference>
<dbReference type="PANTHER" id="PTHR43797">
    <property type="entry name" value="HOMOCYSTEINE/CYSTEINE SYNTHASE"/>
    <property type="match status" value="1"/>
</dbReference>
<comment type="catalytic activity">
    <reaction evidence="8">
        <text>L-methionine + H2O = methanethiol + 2-oxobutanoate + NH4(+)</text>
        <dbReference type="Rhea" id="RHEA:23800"/>
        <dbReference type="ChEBI" id="CHEBI:15377"/>
        <dbReference type="ChEBI" id="CHEBI:16007"/>
        <dbReference type="ChEBI" id="CHEBI:16763"/>
        <dbReference type="ChEBI" id="CHEBI:28938"/>
        <dbReference type="ChEBI" id="CHEBI:57844"/>
        <dbReference type="EC" id="4.4.1.11"/>
    </reaction>
    <physiologicalReaction direction="left-to-right" evidence="8">
        <dbReference type="Rhea" id="RHEA:23801"/>
    </physiologicalReaction>
</comment>
<accession>A0A1M7G4L7</accession>
<dbReference type="CDD" id="cd00614">
    <property type="entry name" value="CGS_like"/>
    <property type="match status" value="1"/>
</dbReference>
<dbReference type="GO" id="GO:0006535">
    <property type="term" value="P:cysteine biosynthetic process from serine"/>
    <property type="evidence" value="ECO:0007669"/>
    <property type="project" value="TreeGrafter"/>
</dbReference>
<dbReference type="STRING" id="1120996.SAMN02746066_00828"/>
<organism evidence="11 12">
    <name type="scientific">Anaerosporobacter mobilis DSM 15930</name>
    <dbReference type="NCBI Taxonomy" id="1120996"/>
    <lineage>
        <taxon>Bacteria</taxon>
        <taxon>Bacillati</taxon>
        <taxon>Bacillota</taxon>
        <taxon>Clostridia</taxon>
        <taxon>Lachnospirales</taxon>
        <taxon>Lachnospiraceae</taxon>
        <taxon>Anaerosporobacter</taxon>
    </lineage>
</organism>
<dbReference type="GO" id="GO:0019346">
    <property type="term" value="P:transsulfuration"/>
    <property type="evidence" value="ECO:0007669"/>
    <property type="project" value="InterPro"/>
</dbReference>
<dbReference type="InterPro" id="IPR006235">
    <property type="entry name" value="OAc-hSer/O-AcSer_sulfhydrylase"/>
</dbReference>
<dbReference type="EC" id="4.4.1.2" evidence="5"/>
<dbReference type="InterPro" id="IPR015424">
    <property type="entry name" value="PyrdxlP-dep_Trfase"/>
</dbReference>
<dbReference type="Pfam" id="PF01053">
    <property type="entry name" value="Cys_Met_Meta_PP"/>
    <property type="match status" value="1"/>
</dbReference>
<evidence type="ECO:0000256" key="10">
    <source>
        <dbReference type="RuleBase" id="RU362118"/>
    </source>
</evidence>
<evidence type="ECO:0000313" key="12">
    <source>
        <dbReference type="Proteomes" id="UP000184038"/>
    </source>
</evidence>
<evidence type="ECO:0000256" key="7">
    <source>
        <dbReference type="ARBA" id="ARBA00048780"/>
    </source>
</evidence>
<dbReference type="GO" id="GO:0030170">
    <property type="term" value="F:pyridoxal phosphate binding"/>
    <property type="evidence" value="ECO:0007669"/>
    <property type="project" value="InterPro"/>
</dbReference>
<dbReference type="FunFam" id="3.40.640.10:FF:000046">
    <property type="entry name" value="Cystathionine gamma-lyase"/>
    <property type="match status" value="1"/>
</dbReference>
<feature type="modified residue" description="N6-(pyridoxal phosphate)lysine" evidence="9">
    <location>
        <position position="207"/>
    </location>
</feature>
<protein>
    <recommendedName>
        <fullName evidence="5">homocysteine desulfhydrase</fullName>
        <ecNumber evidence="5">4.4.1.2</ecNumber>
    </recommendedName>
    <alternativeName>
        <fullName evidence="6">Homocysteine desulfhydrase</fullName>
    </alternativeName>
</protein>
<reference evidence="11 12" key="1">
    <citation type="submission" date="2016-11" db="EMBL/GenBank/DDBJ databases">
        <authorList>
            <person name="Jaros S."/>
            <person name="Januszkiewicz K."/>
            <person name="Wedrychowicz H."/>
        </authorList>
    </citation>
    <scope>NUCLEOTIDE SEQUENCE [LARGE SCALE GENOMIC DNA]</scope>
    <source>
        <strain evidence="11 12">DSM 15930</strain>
    </source>
</reference>
<evidence type="ECO:0000256" key="6">
    <source>
        <dbReference type="ARBA" id="ARBA00047199"/>
    </source>
</evidence>
<evidence type="ECO:0000256" key="3">
    <source>
        <dbReference type="ARBA" id="ARBA00022679"/>
    </source>
</evidence>
<keyword evidence="12" id="KW-1185">Reference proteome</keyword>
<evidence type="ECO:0000256" key="4">
    <source>
        <dbReference type="ARBA" id="ARBA00022898"/>
    </source>
</evidence>
<dbReference type="Gene3D" id="3.40.640.10">
    <property type="entry name" value="Type I PLP-dependent aspartate aminotransferase-like (Major domain)"/>
    <property type="match status" value="1"/>
</dbReference>
<dbReference type="Proteomes" id="UP000184038">
    <property type="component" value="Unassembled WGS sequence"/>
</dbReference>
<evidence type="ECO:0000256" key="8">
    <source>
        <dbReference type="ARBA" id="ARBA00052699"/>
    </source>
</evidence>
<dbReference type="EMBL" id="FRCP01000006">
    <property type="protein sequence ID" value="SHM11223.1"/>
    <property type="molecule type" value="Genomic_DNA"/>
</dbReference>
<dbReference type="InterPro" id="IPR000277">
    <property type="entry name" value="Cys/Met-Metab_PyrdxlP-dep_enz"/>
</dbReference>
<dbReference type="GO" id="GO:0005737">
    <property type="term" value="C:cytoplasm"/>
    <property type="evidence" value="ECO:0007669"/>
    <property type="project" value="TreeGrafter"/>
</dbReference>
<dbReference type="GO" id="GO:0003961">
    <property type="term" value="F:O-acetylhomoserine aminocarboxypropyltransferase activity"/>
    <property type="evidence" value="ECO:0007669"/>
    <property type="project" value="TreeGrafter"/>
</dbReference>
<dbReference type="InterPro" id="IPR015422">
    <property type="entry name" value="PyrdxlP-dep_Trfase_small"/>
</dbReference>
<evidence type="ECO:0000256" key="2">
    <source>
        <dbReference type="ARBA" id="ARBA00009077"/>
    </source>
</evidence>
<gene>
    <name evidence="11" type="ORF">SAMN02746066_00828</name>
</gene>
<dbReference type="GO" id="GO:0071269">
    <property type="term" value="P:L-homocysteine biosynthetic process"/>
    <property type="evidence" value="ECO:0007669"/>
    <property type="project" value="TreeGrafter"/>
</dbReference>
<evidence type="ECO:0000313" key="11">
    <source>
        <dbReference type="EMBL" id="SHM11223.1"/>
    </source>
</evidence>
<sequence>MEETIKFNTALLHSNVEGDKRTGATLTPIYQASAFEQESAEKLEKVFVNAMPGYSYTRVSNPTNTSFEQRITNLEGGISTVACASGMAAIFNAIMNVVQSSDEIISSIGIFGGTIGLFKDLEAFDIHTKYVLQLTPEEIEKNITERTKVIFAEIIGNPKLDVLDIEAIAAVAKKHNILFIVDNTIATPYLVKPLQLGADIVIHSSSKYINGSGNSISGVITDSGKFKWNEKQYPQIMKYKKMGPYAYVAKLREALFRNTGACLSPFNSYLNCLGLETLGLRMERTCANALALARWFETCKQVEYVNYPGLESSPYHETAKKQFHNGYGGMVTIRMGSKEKAFQVINNLKYALKVSNIGDTKTLVIHPASTIYHSSSSTEKVNAGVYEDLIRISVGIEDIEDLIADFKGAIENS</sequence>
<keyword evidence="4 9" id="KW-0663">Pyridoxal phosphate</keyword>
<proteinExistence type="inferred from homology"/>
<dbReference type="Gene3D" id="3.90.1150.10">
    <property type="entry name" value="Aspartate Aminotransferase, domain 1"/>
    <property type="match status" value="1"/>
</dbReference>
<dbReference type="GO" id="GO:0047982">
    <property type="term" value="F:homocysteine desulfhydrase activity"/>
    <property type="evidence" value="ECO:0007669"/>
    <property type="project" value="UniProtKB-EC"/>
</dbReference>
<comment type="catalytic activity">
    <reaction evidence="7">
        <text>L-homocysteine + H2O = 2-oxobutanoate + hydrogen sulfide + NH4(+) + H(+)</text>
        <dbReference type="Rhea" id="RHEA:14501"/>
        <dbReference type="ChEBI" id="CHEBI:15377"/>
        <dbReference type="ChEBI" id="CHEBI:15378"/>
        <dbReference type="ChEBI" id="CHEBI:16763"/>
        <dbReference type="ChEBI" id="CHEBI:28938"/>
        <dbReference type="ChEBI" id="CHEBI:29919"/>
        <dbReference type="ChEBI" id="CHEBI:58199"/>
        <dbReference type="EC" id="4.4.1.2"/>
    </reaction>
    <physiologicalReaction direction="left-to-right" evidence="7">
        <dbReference type="Rhea" id="RHEA:14502"/>
    </physiologicalReaction>
</comment>
<dbReference type="PIRSF" id="PIRSF001434">
    <property type="entry name" value="CGS"/>
    <property type="match status" value="1"/>
</dbReference>
<evidence type="ECO:0000256" key="5">
    <source>
        <dbReference type="ARBA" id="ARBA00047175"/>
    </source>
</evidence>
<dbReference type="SUPFAM" id="SSF53383">
    <property type="entry name" value="PLP-dependent transferases"/>
    <property type="match status" value="1"/>
</dbReference>
<comment type="similarity">
    <text evidence="2 10">Belongs to the trans-sulfuration enzymes family.</text>
</comment>
<evidence type="ECO:0000256" key="1">
    <source>
        <dbReference type="ARBA" id="ARBA00001933"/>
    </source>
</evidence>